<evidence type="ECO:0000313" key="4">
    <source>
        <dbReference type="Proteomes" id="UP000005744"/>
    </source>
</evidence>
<dbReference type="Gene3D" id="3.40.50.300">
    <property type="entry name" value="P-loop containing nucleotide triphosphate hydrolases"/>
    <property type="match status" value="1"/>
</dbReference>
<dbReference type="Pfam" id="PF13176">
    <property type="entry name" value="TPR_7"/>
    <property type="match status" value="1"/>
</dbReference>
<evidence type="ECO:0000256" key="1">
    <source>
        <dbReference type="PROSITE-ProRule" id="PRU00339"/>
    </source>
</evidence>
<dbReference type="InterPro" id="IPR019734">
    <property type="entry name" value="TPR_rpt"/>
</dbReference>
<proteinExistence type="predicted"/>
<dbReference type="RefSeq" id="WP_002690548.1">
    <property type="nucleotide sequence ID" value="NZ_JH600070.1"/>
</dbReference>
<dbReference type="InterPro" id="IPR024983">
    <property type="entry name" value="CHAT_dom"/>
</dbReference>
<dbReference type="Pfam" id="PF13424">
    <property type="entry name" value="TPR_12"/>
    <property type="match status" value="2"/>
</dbReference>
<dbReference type="InterPro" id="IPR003593">
    <property type="entry name" value="AAA+_ATPase"/>
</dbReference>
<dbReference type="Pfam" id="PF12770">
    <property type="entry name" value="CHAT"/>
    <property type="match status" value="1"/>
</dbReference>
<feature type="domain" description="AAA+ ATPase" evidence="2">
    <location>
        <begin position="428"/>
        <end position="659"/>
    </location>
</feature>
<gene>
    <name evidence="3" type="ORF">BegalDRAFT_2552</name>
</gene>
<dbReference type="PROSITE" id="PS50005">
    <property type="entry name" value="TPR"/>
    <property type="match status" value="5"/>
</dbReference>
<feature type="repeat" description="TPR" evidence="1">
    <location>
        <begin position="1033"/>
        <end position="1066"/>
    </location>
</feature>
<dbReference type="GO" id="GO:0043531">
    <property type="term" value="F:ADP binding"/>
    <property type="evidence" value="ECO:0007669"/>
    <property type="project" value="InterPro"/>
</dbReference>
<dbReference type="SUPFAM" id="SSF52540">
    <property type="entry name" value="P-loop containing nucleoside triphosphate hydrolases"/>
    <property type="match status" value="1"/>
</dbReference>
<dbReference type="EMBL" id="JH600070">
    <property type="protein sequence ID" value="EIJ43395.1"/>
    <property type="molecule type" value="Genomic_DNA"/>
</dbReference>
<organism evidence="3 4">
    <name type="scientific">Beggiatoa alba B18LD</name>
    <dbReference type="NCBI Taxonomy" id="395493"/>
    <lineage>
        <taxon>Bacteria</taxon>
        <taxon>Pseudomonadati</taxon>
        <taxon>Pseudomonadota</taxon>
        <taxon>Gammaproteobacteria</taxon>
        <taxon>Thiotrichales</taxon>
        <taxon>Thiotrichaceae</taxon>
        <taxon>Beggiatoa</taxon>
    </lineage>
</organism>
<dbReference type="InterPro" id="IPR002182">
    <property type="entry name" value="NB-ARC"/>
</dbReference>
<evidence type="ECO:0000313" key="3">
    <source>
        <dbReference type="EMBL" id="EIJ43395.1"/>
    </source>
</evidence>
<keyword evidence="4" id="KW-1185">Reference proteome</keyword>
<dbReference type="Proteomes" id="UP000005744">
    <property type="component" value="Unassembled WGS sequence"/>
</dbReference>
<keyword evidence="1" id="KW-0802">TPR repeat</keyword>
<feature type="repeat" description="TPR" evidence="1">
    <location>
        <begin position="953"/>
        <end position="986"/>
    </location>
</feature>
<dbReference type="eggNOG" id="COG0457">
    <property type="taxonomic scope" value="Bacteria"/>
</dbReference>
<sequence length="1149" mass="131968">MNTTLIKISEKSVGNNGFSAELVFNHRYYQITITPPFDEKQESNLAWYFEEYLKFPFTDNVSFDEIALSIKTYGEQLFKQVFHEPDAYSDYRDALKTGFTLEIVGSPAFHALHWESLRDEKHPEPFALNHEIVRKPLHFNARYQAITPQISPTLNVLLVVARPNGRNDVAYRTISRPLVEMVNSADLHVHFDILRPPTYEALKQHLETKGKGFYHIVHFDVHGKVMDYVDFRLSGYKKLKINKFEDKQAFIFLLHEETGKHAPISAYHLTELLKNYDVPVVLLNACQSAKQENTSTETSLASYLMQAGTQAVVGMAYSVTVSAATLFMQTLYEQLFEGASLAVAIQRGRFELDKQKERQAYYNQVVKLEDWLLPVVYQNVPQVQFALRAFSVEERTFYELDRFEEPKTAYGFFGRDLDILEIETAILKRNSLLIQGMGGAGKTTLLKHLGAWWQTTHFVDKVFYFGYDEKAWTRQQIMRDMAIQLWGKLEYEQRFQVFSEDAQQKKLAKALRSARHLLILDNLESVTGSALAIQHVLTATERENLQGFLQALVGGESLVLLGSRGEETWLKTGTFETNQFILNGLDSEAASQLVNEILNRHQIKSEYKQQDDFKKLLKLLAGYPLALQVVLQNLTSKTPTDILTALTTGDSAIDLNSTDKTQSILRCIEYSHSNLSPDAQQLLLCLAPFVGVVDIGYLPQYTKLLKQQSALAHLPFDKWETVLQEAKNWGLLGQHEIPFYLTIQPTLPYFLQTQLQDKAEVKTAIETAFRLYYEQFADEIYQLQESKDPEEKQLGQLLASIEFENLQRAVQFALTVQVSISCYSVLSNYFDATQNHRQGLVFGQQVLTQLKQYSPDKLAGQLGAELVRVINDIANCFLQSQQYALAEQAYQQVLNIHNNLTIFEETEKTRNNSSIYHQLGTVAQEQRQWSQAQDYYQQALAIDIEFNDRYSQASTYHQLGMVKQEQRQWEKAQDYYQQALAIKIEFNDRHAQASTYGQLGLLAKTQEDWKQAQDYYQQALTIYIKFSNSHSQASTYYNLGRMAQAQRQWAKAQECYQKALAIAIEFNDRYSQASTYHQLGLLAKAQEDWEQAIEYLLQALIIFADYQDKYSLQITVGNLARLHQHHPDLVEQKYNALNISINGDSQPPP</sequence>
<reference evidence="3 4" key="1">
    <citation type="submission" date="2011-11" db="EMBL/GenBank/DDBJ databases">
        <title>Improved High-Quality Draft sequence of Beggiatoa alba B18lD.</title>
        <authorList>
            <consortium name="US DOE Joint Genome Institute"/>
            <person name="Lucas S."/>
            <person name="Han J."/>
            <person name="Lapidus A."/>
            <person name="Cheng J.-F."/>
            <person name="Goodwin L."/>
            <person name="Pitluck S."/>
            <person name="Peters L."/>
            <person name="Mikhailova N."/>
            <person name="Held B."/>
            <person name="Detter J.C."/>
            <person name="Han C."/>
            <person name="Tapia R."/>
            <person name="Land M."/>
            <person name="Hauser L."/>
            <person name="Kyrpides N."/>
            <person name="Ivanova N."/>
            <person name="Pagani I."/>
            <person name="Samuel K."/>
            <person name="Teske A."/>
            <person name="Mueller J."/>
            <person name="Woyke T."/>
        </authorList>
    </citation>
    <scope>NUCLEOTIDE SEQUENCE [LARGE SCALE GENOMIC DNA]</scope>
    <source>
        <strain evidence="3 4">B18LD</strain>
    </source>
</reference>
<dbReference type="PANTHER" id="PTHR10098:SF106">
    <property type="entry name" value="TETRATRICOPEPTIDE REPEAT PROTEIN 28-LIKE PROTEIN"/>
    <property type="match status" value="1"/>
</dbReference>
<dbReference type="AlphaFoldDB" id="I3CIF2"/>
<dbReference type="OrthoDB" id="5618688at2"/>
<dbReference type="HOGENOM" id="CLU_006232_0_0_6"/>
<feature type="repeat" description="TPR" evidence="1">
    <location>
        <begin position="993"/>
        <end position="1026"/>
    </location>
</feature>
<dbReference type="SUPFAM" id="SSF48452">
    <property type="entry name" value="TPR-like"/>
    <property type="match status" value="2"/>
</dbReference>
<protein>
    <submittedName>
        <fullName evidence="3">NB-ARC domain-containing protein,tetratricopeptide repeat protein</fullName>
    </submittedName>
</protein>
<accession>I3CIF2</accession>
<dbReference type="Pfam" id="PF00931">
    <property type="entry name" value="NB-ARC"/>
    <property type="match status" value="1"/>
</dbReference>
<evidence type="ECO:0000259" key="2">
    <source>
        <dbReference type="SMART" id="SM00382"/>
    </source>
</evidence>
<dbReference type="InterPro" id="IPR027417">
    <property type="entry name" value="P-loop_NTPase"/>
</dbReference>
<feature type="repeat" description="TPR" evidence="1">
    <location>
        <begin position="913"/>
        <end position="946"/>
    </location>
</feature>
<dbReference type="InterPro" id="IPR011990">
    <property type="entry name" value="TPR-like_helical_dom_sf"/>
</dbReference>
<dbReference type="STRING" id="395493.BegalDRAFT_2552"/>
<dbReference type="SMART" id="SM00028">
    <property type="entry name" value="TPR"/>
    <property type="match status" value="6"/>
</dbReference>
<name>I3CIF2_9GAMM</name>
<dbReference type="Gene3D" id="1.25.40.10">
    <property type="entry name" value="Tetratricopeptide repeat domain"/>
    <property type="match status" value="1"/>
</dbReference>
<dbReference type="SMART" id="SM00382">
    <property type="entry name" value="AAA"/>
    <property type="match status" value="1"/>
</dbReference>
<feature type="repeat" description="TPR" evidence="1">
    <location>
        <begin position="1073"/>
        <end position="1106"/>
    </location>
</feature>
<dbReference type="PRINTS" id="PR00364">
    <property type="entry name" value="DISEASERSIST"/>
</dbReference>
<dbReference type="PANTHER" id="PTHR10098">
    <property type="entry name" value="RAPSYN-RELATED"/>
    <property type="match status" value="1"/>
</dbReference>